<keyword evidence="6" id="KW-0539">Nucleus</keyword>
<name>A0A8C6U7Z5_9GOBI</name>
<dbReference type="GO" id="GO:0005654">
    <property type="term" value="C:nucleoplasm"/>
    <property type="evidence" value="ECO:0007669"/>
    <property type="project" value="UniProtKB-SubCell"/>
</dbReference>
<keyword evidence="6" id="KW-0131">Cell cycle</keyword>
<organism evidence="8 9">
    <name type="scientific">Neogobius melanostomus</name>
    <name type="common">round goby</name>
    <dbReference type="NCBI Taxonomy" id="47308"/>
    <lineage>
        <taxon>Eukaryota</taxon>
        <taxon>Metazoa</taxon>
        <taxon>Chordata</taxon>
        <taxon>Craniata</taxon>
        <taxon>Vertebrata</taxon>
        <taxon>Euteleostomi</taxon>
        <taxon>Actinopterygii</taxon>
        <taxon>Neopterygii</taxon>
        <taxon>Teleostei</taxon>
        <taxon>Neoteleostei</taxon>
        <taxon>Acanthomorphata</taxon>
        <taxon>Gobiaria</taxon>
        <taxon>Gobiiformes</taxon>
        <taxon>Gobioidei</taxon>
        <taxon>Gobiidae</taxon>
        <taxon>Benthophilinae</taxon>
        <taxon>Neogobiini</taxon>
        <taxon>Neogobius</taxon>
    </lineage>
</organism>
<evidence type="ECO:0000256" key="2">
    <source>
        <dbReference type="ARBA" id="ARBA00022771"/>
    </source>
</evidence>
<accession>A0A8C6U7Z5</accession>
<evidence type="ECO:0000256" key="3">
    <source>
        <dbReference type="ARBA" id="ARBA00022833"/>
    </source>
</evidence>
<keyword evidence="1" id="KW-0479">Metal-binding</keyword>
<evidence type="ECO:0000259" key="7">
    <source>
        <dbReference type="PROSITE" id="PS50950"/>
    </source>
</evidence>
<dbReference type="Proteomes" id="UP000694523">
    <property type="component" value="Unplaced"/>
</dbReference>
<reference evidence="8" key="1">
    <citation type="submission" date="2025-08" db="UniProtKB">
        <authorList>
            <consortium name="Ensembl"/>
        </authorList>
    </citation>
    <scope>IDENTIFICATION</scope>
</reference>
<dbReference type="PANTHER" id="PTHR46600">
    <property type="entry name" value="THAP DOMAIN-CONTAINING"/>
    <property type="match status" value="1"/>
</dbReference>
<dbReference type="Gene3D" id="6.20.210.20">
    <property type="entry name" value="THAP domain"/>
    <property type="match status" value="1"/>
</dbReference>
<keyword evidence="6" id="KW-0805">Transcription regulation</keyword>
<dbReference type="GO" id="GO:0000978">
    <property type="term" value="F:RNA polymerase II cis-regulatory region sequence-specific DNA binding"/>
    <property type="evidence" value="ECO:0007669"/>
    <property type="project" value="TreeGrafter"/>
</dbReference>
<dbReference type="GO" id="GO:0003700">
    <property type="term" value="F:DNA-binding transcription factor activity"/>
    <property type="evidence" value="ECO:0007669"/>
    <property type="project" value="UniProtKB-UniRule"/>
</dbReference>
<feature type="domain" description="THAP-type" evidence="7">
    <location>
        <begin position="19"/>
        <end position="101"/>
    </location>
</feature>
<reference evidence="8" key="2">
    <citation type="submission" date="2025-09" db="UniProtKB">
        <authorList>
            <consortium name="Ensembl"/>
        </authorList>
    </citation>
    <scope>IDENTIFICATION</scope>
</reference>
<keyword evidence="3" id="KW-0862">Zinc</keyword>
<dbReference type="AlphaFoldDB" id="A0A8C6U7Z5"/>
<evidence type="ECO:0000256" key="6">
    <source>
        <dbReference type="RuleBase" id="RU369073"/>
    </source>
</evidence>
<proteinExistence type="inferred from homology"/>
<dbReference type="PANTHER" id="PTHR46600:SF7">
    <property type="entry name" value="SI:DKEY-228B2.6-RELATED"/>
    <property type="match status" value="1"/>
</dbReference>
<comment type="similarity">
    <text evidence="6">Belongs to the THAP1 family.</text>
</comment>
<dbReference type="SMART" id="SM00980">
    <property type="entry name" value="THAP"/>
    <property type="match status" value="1"/>
</dbReference>
<keyword evidence="4 5" id="KW-0238">DNA-binding</keyword>
<dbReference type="GO" id="GO:0008270">
    <property type="term" value="F:zinc ion binding"/>
    <property type="evidence" value="ECO:0007669"/>
    <property type="project" value="UniProtKB-KW"/>
</dbReference>
<keyword evidence="2 5" id="KW-0863">Zinc-finger</keyword>
<keyword evidence="6" id="KW-0175">Coiled coil</keyword>
<evidence type="ECO:0000313" key="9">
    <source>
        <dbReference type="Proteomes" id="UP000694523"/>
    </source>
</evidence>
<evidence type="ECO:0000313" key="8">
    <source>
        <dbReference type="Ensembl" id="ENSNMLP00000031101.1"/>
    </source>
</evidence>
<dbReference type="GO" id="GO:0006357">
    <property type="term" value="P:regulation of transcription by RNA polymerase II"/>
    <property type="evidence" value="ECO:0007669"/>
    <property type="project" value="TreeGrafter"/>
</dbReference>
<dbReference type="SUPFAM" id="SSF57716">
    <property type="entry name" value="Glucocorticoid receptor-like (DNA-binding domain)"/>
    <property type="match status" value="1"/>
</dbReference>
<dbReference type="InterPro" id="IPR038441">
    <property type="entry name" value="THAP_Znf_sf"/>
</dbReference>
<dbReference type="PROSITE" id="PS50950">
    <property type="entry name" value="ZF_THAP"/>
    <property type="match status" value="1"/>
</dbReference>
<dbReference type="Ensembl" id="ENSNMLT00000034660.1">
    <property type="protein sequence ID" value="ENSNMLP00000031101.1"/>
    <property type="gene ID" value="ENSNMLG00000019551.1"/>
</dbReference>
<comment type="function">
    <text evidence="6">DNA-binding transcription regulator that regulates endothelial cell proliferation and G1/S cell-cycle progression. Specifically binds the 5'-[AT]NTNN[GT]GGCA[AGT]-3' core DNA sequence and acts by modulating expression of pRB-E2F cell-cycle target genes.</text>
</comment>
<dbReference type="InterPro" id="IPR026516">
    <property type="entry name" value="THAP1/10"/>
</dbReference>
<dbReference type="Pfam" id="PF05485">
    <property type="entry name" value="THAP"/>
    <property type="match status" value="1"/>
</dbReference>
<keyword evidence="6" id="KW-0804">Transcription</keyword>
<keyword evidence="9" id="KW-1185">Reference proteome</keyword>
<dbReference type="SMART" id="SM00692">
    <property type="entry name" value="DM3"/>
    <property type="match status" value="1"/>
</dbReference>
<sequence length="219" mass="25345">MRNSNKSYILTREAISTEHPQPCVKSCVFYNRPCARENILSFHSFPKDPELRAQWLIKIRRDDFTVRTRSRVCSRHFETGEIFVSSCGKRCLQPKVVPSLFHWNNFSKKTARPGVWERCSRVVETVAMATEDDNTEHENTDVSDTPFSGCAESAPATIPVIEDHDYTASPLIVVDRIKYETMSKEIEALRRQLESYHLTQGFGLERFATSPDDIRYYTR</sequence>
<comment type="subcellular location">
    <subcellularLocation>
        <location evidence="6">Nucleus</location>
        <location evidence="6">Nucleoplasm</location>
    </subcellularLocation>
</comment>
<dbReference type="InterPro" id="IPR006612">
    <property type="entry name" value="THAP_Znf"/>
</dbReference>
<protein>
    <recommendedName>
        <fullName evidence="6">THAP domain-containing protein 1</fullName>
    </recommendedName>
</protein>
<dbReference type="GO" id="GO:0001935">
    <property type="term" value="P:endothelial cell proliferation"/>
    <property type="evidence" value="ECO:0007669"/>
    <property type="project" value="UniProtKB-UniRule"/>
</dbReference>
<evidence type="ECO:0000256" key="4">
    <source>
        <dbReference type="ARBA" id="ARBA00023125"/>
    </source>
</evidence>
<evidence type="ECO:0000256" key="1">
    <source>
        <dbReference type="ARBA" id="ARBA00022723"/>
    </source>
</evidence>
<evidence type="ECO:0000256" key="5">
    <source>
        <dbReference type="PROSITE-ProRule" id="PRU00309"/>
    </source>
</evidence>